<proteinExistence type="predicted"/>
<accession>A0A097QJA2</accession>
<evidence type="ECO:0000313" key="6">
    <source>
        <dbReference type="EMBL" id="NOJ24956.1"/>
    </source>
</evidence>
<reference evidence="5" key="2">
    <citation type="journal article" date="2015" name="BMC Genomics">
        <title>Genome mining reveals unlocked bioactive potential of marine Gram-negative bacteria.</title>
        <authorList>
            <person name="Machado H."/>
            <person name="Sonnenschein E.C."/>
            <person name="Melchiorsen J."/>
            <person name="Gram L."/>
        </authorList>
    </citation>
    <scope>NUCLEOTIDE SEQUENCE</scope>
    <source>
        <strain evidence="5">S2052</strain>
    </source>
</reference>
<dbReference type="PROSITE" id="PS50110">
    <property type="entry name" value="RESPONSE_REGULATORY"/>
    <property type="match status" value="1"/>
</dbReference>
<dbReference type="EMBL" id="CP009617">
    <property type="protein sequence ID" value="AIW19160.1"/>
    <property type="molecule type" value="Genomic_DNA"/>
</dbReference>
<dbReference type="GO" id="GO:0000160">
    <property type="term" value="P:phosphorelay signal transduction system"/>
    <property type="evidence" value="ECO:0007669"/>
    <property type="project" value="InterPro"/>
</dbReference>
<reference evidence="4 7" key="1">
    <citation type="submission" date="2014-10" db="EMBL/GenBank/DDBJ databases">
        <title>The Complete Genome Sequence for the Shellfish Pathogen Vibrio coralliilyticus RE98 Isolated from a Shellfish Hatchery.</title>
        <authorList>
            <person name="Richards G.P."/>
            <person name="Bono J.L."/>
            <person name="Watson M.A."/>
            <person name="Needleman D.S."/>
        </authorList>
    </citation>
    <scope>NUCLEOTIDE SEQUENCE [LARGE SCALE GENOMIC DNA]</scope>
    <source>
        <strain evidence="4 7">RE98</strain>
    </source>
</reference>
<dbReference type="Proteomes" id="UP000576645">
    <property type="component" value="Unassembled WGS sequence"/>
</dbReference>
<dbReference type="InterPro" id="IPR011006">
    <property type="entry name" value="CheY-like_superfamily"/>
</dbReference>
<dbReference type="KEGG" id="vct:JV59_29665"/>
<evidence type="ECO:0000256" key="2">
    <source>
        <dbReference type="PROSITE-ProRule" id="PRU00169"/>
    </source>
</evidence>
<dbReference type="EMBL" id="JXXR01000001">
    <property type="protein sequence ID" value="KJY77838.1"/>
    <property type="molecule type" value="Genomic_DNA"/>
</dbReference>
<feature type="domain" description="Response regulatory" evidence="3">
    <location>
        <begin position="2"/>
        <end position="122"/>
    </location>
</feature>
<dbReference type="KEGG" id="vcy:IX92_08870"/>
<dbReference type="SMART" id="SM00448">
    <property type="entry name" value="REC"/>
    <property type="match status" value="1"/>
</dbReference>
<evidence type="ECO:0000256" key="1">
    <source>
        <dbReference type="ARBA" id="ARBA00022553"/>
    </source>
</evidence>
<evidence type="ECO:0000313" key="4">
    <source>
        <dbReference type="EMBL" id="AIW19160.1"/>
    </source>
</evidence>
<evidence type="ECO:0000313" key="8">
    <source>
        <dbReference type="Proteomes" id="UP000576645"/>
    </source>
</evidence>
<dbReference type="EMBL" id="VTXP01000012">
    <property type="protein sequence ID" value="NOJ24956.1"/>
    <property type="molecule type" value="Genomic_DNA"/>
</dbReference>
<dbReference type="eggNOG" id="COG2204">
    <property type="taxonomic scope" value="Bacteria"/>
</dbReference>
<dbReference type="InterPro" id="IPR050595">
    <property type="entry name" value="Bact_response_regulator"/>
</dbReference>
<dbReference type="PANTHER" id="PTHR44591">
    <property type="entry name" value="STRESS RESPONSE REGULATOR PROTEIN 1"/>
    <property type="match status" value="1"/>
</dbReference>
<dbReference type="AlphaFoldDB" id="A0A097QJA2"/>
<dbReference type="InterPro" id="IPR001789">
    <property type="entry name" value="Sig_transdc_resp-reg_receiver"/>
</dbReference>
<evidence type="ECO:0000259" key="3">
    <source>
        <dbReference type="PROSITE" id="PS50110"/>
    </source>
</evidence>
<reference evidence="6 8" key="3">
    <citation type="submission" date="2019-09" db="EMBL/GenBank/DDBJ databases">
        <title>Draft genome sequencing and comparative genomics of hatchery-associated Vibrios.</title>
        <authorList>
            <person name="Kehlet-Delgado H."/>
            <person name="Mueller R.S."/>
        </authorList>
    </citation>
    <scope>NUCLEOTIDE SEQUENCE [LARGE SCALE GENOMIC DNA]</scope>
    <source>
        <strain evidence="6 8">09-121-3</strain>
    </source>
</reference>
<feature type="modified residue" description="4-aspartylphosphate" evidence="2">
    <location>
        <position position="54"/>
    </location>
</feature>
<dbReference type="Pfam" id="PF00072">
    <property type="entry name" value="Response_reg"/>
    <property type="match status" value="1"/>
</dbReference>
<name>A0A097QJA2_9VIBR</name>
<dbReference type="CDD" id="cd00156">
    <property type="entry name" value="REC"/>
    <property type="match status" value="1"/>
</dbReference>
<keyword evidence="1 2" id="KW-0597">Phosphoprotein</keyword>
<dbReference type="GeneID" id="93941783"/>
<sequence>MKLLIVDDSPTIAALIESFMEQRFADKFEVEICTHSSEVPQLLAENHFDVVLTDVFMPEMDGYEVIQHLKSHHPDTAVIAMSSGYTHASAESSLQAAKFLGAVTSINKNNLSSDLERVFATF</sequence>
<dbReference type="Proteomes" id="UP000030081">
    <property type="component" value="Chromosome 1"/>
</dbReference>
<protein>
    <submittedName>
        <fullName evidence="6">Response regulator</fullName>
    </submittedName>
</protein>
<evidence type="ECO:0000313" key="5">
    <source>
        <dbReference type="EMBL" id="KJY77838.1"/>
    </source>
</evidence>
<evidence type="ECO:0000313" key="7">
    <source>
        <dbReference type="Proteomes" id="UP000030081"/>
    </source>
</evidence>
<dbReference type="Gene3D" id="3.40.50.2300">
    <property type="match status" value="1"/>
</dbReference>
<dbReference type="PANTHER" id="PTHR44591:SF23">
    <property type="entry name" value="CHEY SUBFAMILY"/>
    <property type="match status" value="1"/>
</dbReference>
<dbReference type="STRING" id="190893.BA953_15530"/>
<dbReference type="SUPFAM" id="SSF52172">
    <property type="entry name" value="CheY-like"/>
    <property type="match status" value="1"/>
</dbReference>
<dbReference type="RefSeq" id="WP_006962629.1">
    <property type="nucleotide sequence ID" value="NZ_CP009264.1"/>
</dbReference>
<organism evidence="5">
    <name type="scientific">Vibrio coralliilyticus</name>
    <dbReference type="NCBI Taxonomy" id="190893"/>
    <lineage>
        <taxon>Bacteria</taxon>
        <taxon>Pseudomonadati</taxon>
        <taxon>Pseudomonadota</taxon>
        <taxon>Gammaproteobacteria</taxon>
        <taxon>Vibrionales</taxon>
        <taxon>Vibrionaceae</taxon>
        <taxon>Vibrio</taxon>
    </lineage>
</organism>
<gene>
    <name evidence="6" type="ORF">F0238_19710</name>
    <name evidence="4" type="ORF">IX92_08870</name>
    <name evidence="5" type="ORF">TW71_02045</name>
</gene>
<keyword evidence="7" id="KW-1185">Reference proteome</keyword>